<dbReference type="Pfam" id="PF09588">
    <property type="entry name" value="YqaJ"/>
    <property type="match status" value="1"/>
</dbReference>
<organism evidence="2 3">
    <name type="scientific">Pinctada imbricata</name>
    <name type="common">Atlantic pearl-oyster</name>
    <name type="synonym">Pinctada martensii</name>
    <dbReference type="NCBI Taxonomy" id="66713"/>
    <lineage>
        <taxon>Eukaryota</taxon>
        <taxon>Metazoa</taxon>
        <taxon>Spiralia</taxon>
        <taxon>Lophotrochozoa</taxon>
        <taxon>Mollusca</taxon>
        <taxon>Bivalvia</taxon>
        <taxon>Autobranchia</taxon>
        <taxon>Pteriomorphia</taxon>
        <taxon>Pterioida</taxon>
        <taxon>Pterioidea</taxon>
        <taxon>Pteriidae</taxon>
        <taxon>Pinctada</taxon>
    </lineage>
</organism>
<protein>
    <recommendedName>
        <fullName evidence="1">YqaJ viral recombinase domain-containing protein</fullName>
    </recommendedName>
</protein>
<keyword evidence="3" id="KW-1185">Reference proteome</keyword>
<dbReference type="CDD" id="cd22343">
    <property type="entry name" value="PDDEXK_lambda_exonuclease-like"/>
    <property type="match status" value="1"/>
</dbReference>
<dbReference type="InterPro" id="IPR011335">
    <property type="entry name" value="Restrct_endonuc-II-like"/>
</dbReference>
<dbReference type="InterPro" id="IPR011604">
    <property type="entry name" value="PDDEXK-like_dom_sf"/>
</dbReference>
<proteinExistence type="predicted"/>
<dbReference type="PANTHER" id="PTHR46609:SF8">
    <property type="entry name" value="YQAJ VIRAL RECOMBINASE DOMAIN-CONTAINING PROTEIN"/>
    <property type="match status" value="1"/>
</dbReference>
<dbReference type="Gene3D" id="3.90.320.10">
    <property type="match status" value="1"/>
</dbReference>
<gene>
    <name evidence="2" type="ORF">FSP39_014801</name>
</gene>
<dbReference type="Proteomes" id="UP001186944">
    <property type="component" value="Unassembled WGS sequence"/>
</dbReference>
<name>A0AA88YF35_PINIB</name>
<evidence type="ECO:0000259" key="1">
    <source>
        <dbReference type="Pfam" id="PF09588"/>
    </source>
</evidence>
<dbReference type="InterPro" id="IPR051703">
    <property type="entry name" value="NF-kappa-B_Signaling_Reg"/>
</dbReference>
<feature type="domain" description="YqaJ viral recombinase" evidence="1">
    <location>
        <begin position="68"/>
        <end position="188"/>
    </location>
</feature>
<sequence>LKIFSVPPACIDSDVQAYIEQHTRGQRECSIWRDLHRGRLTSSIFWFNFKGRGPTRKFDKASHGRYTKLPPQVQWGIDHESQARSDYLMLKNQFGTVRVEQTGITLCSTFAYLGATSDGRVYKEDGSVGILEIKCPYSFKGKIIKDMEINDIMMIADASFCLVNKSEGPSLKHNHPYYAQVQGEMSIMGLPWCDFVLWTGAPKNNIFVERICFDKEFVEHAFQVVIIFLQSYLSQIYAI</sequence>
<feature type="non-terminal residue" evidence="2">
    <location>
        <position position="1"/>
    </location>
</feature>
<comment type="caution">
    <text evidence="2">The sequence shown here is derived from an EMBL/GenBank/DDBJ whole genome shotgun (WGS) entry which is preliminary data.</text>
</comment>
<dbReference type="EMBL" id="VSWD01000007">
    <property type="protein sequence ID" value="KAK3097953.1"/>
    <property type="molecule type" value="Genomic_DNA"/>
</dbReference>
<dbReference type="GO" id="GO:0006281">
    <property type="term" value="P:DNA repair"/>
    <property type="evidence" value="ECO:0007669"/>
    <property type="project" value="UniProtKB-ARBA"/>
</dbReference>
<accession>A0AA88YF35</accession>
<evidence type="ECO:0000313" key="3">
    <source>
        <dbReference type="Proteomes" id="UP001186944"/>
    </source>
</evidence>
<dbReference type="PANTHER" id="PTHR46609">
    <property type="entry name" value="EXONUCLEASE, PHAGE-TYPE/RECB, C-TERMINAL DOMAIN-CONTAINING PROTEIN"/>
    <property type="match status" value="1"/>
</dbReference>
<dbReference type="AlphaFoldDB" id="A0AA88YF35"/>
<reference evidence="2" key="1">
    <citation type="submission" date="2019-08" db="EMBL/GenBank/DDBJ databases">
        <title>The improved chromosome-level genome for the pearl oyster Pinctada fucata martensii using PacBio sequencing and Hi-C.</title>
        <authorList>
            <person name="Zheng Z."/>
        </authorList>
    </citation>
    <scope>NUCLEOTIDE SEQUENCE</scope>
    <source>
        <strain evidence="2">ZZ-2019</strain>
        <tissue evidence="2">Adductor muscle</tissue>
    </source>
</reference>
<evidence type="ECO:0000313" key="2">
    <source>
        <dbReference type="EMBL" id="KAK3097953.1"/>
    </source>
</evidence>
<dbReference type="SUPFAM" id="SSF52980">
    <property type="entry name" value="Restriction endonuclease-like"/>
    <property type="match status" value="1"/>
</dbReference>
<dbReference type="InterPro" id="IPR019080">
    <property type="entry name" value="YqaJ_viral_recombinase"/>
</dbReference>